<keyword evidence="2" id="KW-1185">Reference proteome</keyword>
<evidence type="ECO:0000313" key="2">
    <source>
        <dbReference type="Proteomes" id="UP001320706"/>
    </source>
</evidence>
<dbReference type="EMBL" id="JAMKPW020000038">
    <property type="protein sequence ID" value="KAK8200754.1"/>
    <property type="molecule type" value="Genomic_DNA"/>
</dbReference>
<protein>
    <submittedName>
        <fullName evidence="1">mRNA binding protein puf3</fullName>
    </submittedName>
</protein>
<name>A0ACC3S7V5_9PEZI</name>
<sequence length="909" mass="100756">MVADVRRDPGLAGHAFVSLLFGKHGSAITWGTETDGLVQTRPETSIAKVVSEDIEGKTGSGSLVGSSVRDEPTFRSAWSSKRDDFATRHATQARTSEASTSPLQTRSNSHASLSQTFPSVYPQHAAINLNSGSTVTSRPAFIPNFVSPVSSRSNEPPTVYTKFDRPRESSSASKSGNADSPIRTWHDEQALPTPSDDRRSTVGSSSYFSLPQSRTNSLPPSRHGDEHSQYMLKNDLPVFNSFPVQDFRPRNPPYSVHNASNFDDRYDNHVMPQFGQMNPENESRNLRNHRPSMPANGFSSQHISFRNGNASFLPENNRGSFNPDGIGEFGRIGLDSLATDPSASPSAANGPLNYRALPFPNAFPHGPAAEFRPAGFGQSTSSYSRGVEQSPPSQTYGASSNFTNNQSQAISEARLRDLNDYERLMDQRIQATLMAHQLSLSAQYPNFYALGGQNGLPTNGVNPIFLAQQLPNMAVQEIPKGPRNDEADMGFKLRSLLLEEFKNNSKGNKRYELKDIYGFVVEFSCDQHGSRFIQQKLETANSDEKERVFQELRREAITLMKDVFGNYVVQKFFEHGDLIQKKILAHEMKGQVLELSTGMYGCRVVQKALDHVLKDQQAQLVRELEHHVLKCVKDQNGNHVIQKAIERCPHPTIAFIFNSFTGQVQHLSVHPYGCRVIQRCLEHCDVFVKGKIMAELHEGMASLVGDQYGNYVVQHVVEHGGAEDKQRVLTIIAKGLESYSKHKFASNVVEKCLKFADSQWRRDVVEILVNGNRREGEGIMLSLIRDSYGNYVIQSMLDVLDREEYVRFLDALHPELAKAKRSGGKQVQAIEKKMHRFDGGLSYNGSTLPISAFSTLSLGTSPRSTPPTLTPGTISMQTSSNISINGDACEGATNSRKGSEPSSERGFMR</sequence>
<proteinExistence type="predicted"/>
<organism evidence="1 2">
    <name type="scientific">Zalaria obscura</name>
    <dbReference type="NCBI Taxonomy" id="2024903"/>
    <lineage>
        <taxon>Eukaryota</taxon>
        <taxon>Fungi</taxon>
        <taxon>Dikarya</taxon>
        <taxon>Ascomycota</taxon>
        <taxon>Pezizomycotina</taxon>
        <taxon>Dothideomycetes</taxon>
        <taxon>Dothideomycetidae</taxon>
        <taxon>Dothideales</taxon>
        <taxon>Zalariaceae</taxon>
        <taxon>Zalaria</taxon>
    </lineage>
</organism>
<accession>A0ACC3S7V5</accession>
<evidence type="ECO:0000313" key="1">
    <source>
        <dbReference type="EMBL" id="KAK8200754.1"/>
    </source>
</evidence>
<gene>
    <name evidence="1" type="primary">PUF3</name>
    <name evidence="1" type="ORF">M8818_006069</name>
</gene>
<comment type="caution">
    <text evidence="1">The sequence shown here is derived from an EMBL/GenBank/DDBJ whole genome shotgun (WGS) entry which is preliminary data.</text>
</comment>
<reference evidence="1" key="1">
    <citation type="submission" date="2024-02" db="EMBL/GenBank/DDBJ databases">
        <title>Metagenome Assembled Genome of Zalaria obscura JY119.</title>
        <authorList>
            <person name="Vighnesh L."/>
            <person name="Jagadeeshwari U."/>
            <person name="Venkata Ramana C."/>
            <person name="Sasikala C."/>
        </authorList>
    </citation>
    <scope>NUCLEOTIDE SEQUENCE</scope>
    <source>
        <strain evidence="1">JY119</strain>
    </source>
</reference>
<dbReference type="Proteomes" id="UP001320706">
    <property type="component" value="Unassembled WGS sequence"/>
</dbReference>